<evidence type="ECO:0000256" key="9">
    <source>
        <dbReference type="ARBA" id="ARBA00030409"/>
    </source>
</evidence>
<evidence type="ECO:0000256" key="11">
    <source>
        <dbReference type="HAMAP-Rule" id="MF_00137"/>
    </source>
</evidence>
<evidence type="ECO:0000256" key="3">
    <source>
        <dbReference type="ARBA" id="ARBA00012217"/>
    </source>
</evidence>
<evidence type="ECO:0000313" key="13">
    <source>
        <dbReference type="EMBL" id="MBE1875001.1"/>
    </source>
</evidence>
<name>A0ABR9MVG1_9MICO</name>
<comment type="similarity">
    <text evidence="2 11">Belongs to the SAICAR synthetase family.</text>
</comment>
<keyword evidence="6 11" id="KW-0547">Nucleotide-binding</keyword>
<feature type="domain" description="SAICAR synthetase/ADE2 N-terminal" evidence="12">
    <location>
        <begin position="4"/>
        <end position="242"/>
    </location>
</feature>
<keyword evidence="8 11" id="KW-0067">ATP-binding</keyword>
<dbReference type="InterPro" id="IPR001636">
    <property type="entry name" value="SAICAR_synth"/>
</dbReference>
<dbReference type="NCBIfam" id="NF010568">
    <property type="entry name" value="PRK13961.1"/>
    <property type="match status" value="1"/>
</dbReference>
<dbReference type="EMBL" id="JADAQT010000055">
    <property type="protein sequence ID" value="MBE1875001.1"/>
    <property type="molecule type" value="Genomic_DNA"/>
</dbReference>
<dbReference type="PANTHER" id="PTHR43700:SF1">
    <property type="entry name" value="PHOSPHORIBOSYLAMINOIMIDAZOLE-SUCCINOCARBOXAMIDE SYNTHASE"/>
    <property type="match status" value="1"/>
</dbReference>
<proteinExistence type="inferred from homology"/>
<reference evidence="13 14" key="1">
    <citation type="submission" date="2020-10" db="EMBL/GenBank/DDBJ databases">
        <title>Myceligenerans pegani sp. nov., an endophytic actinomycete isolated from Peganum harmala L. in Xinjiang, China.</title>
        <authorList>
            <person name="Xin L."/>
        </authorList>
    </citation>
    <scope>NUCLEOTIDE SEQUENCE [LARGE SCALE GENOMIC DNA]</scope>
    <source>
        <strain evidence="13 14">TRM65318</strain>
    </source>
</reference>
<keyword evidence="5 11" id="KW-0436">Ligase</keyword>
<comment type="caution">
    <text evidence="13">The sequence shown here is derived from an EMBL/GenBank/DDBJ whole genome shotgun (WGS) entry which is preliminary data.</text>
</comment>
<dbReference type="InterPro" id="IPR018236">
    <property type="entry name" value="SAICAR_synthetase_CS"/>
</dbReference>
<accession>A0ABR9MVG1</accession>
<comment type="pathway">
    <text evidence="1 11">Purine metabolism; IMP biosynthesis via de novo pathway; 5-amino-1-(5-phospho-D-ribosyl)imidazole-4-carboxamide from 5-amino-1-(5-phospho-D-ribosyl)imidazole-4-carboxylate: step 1/2.</text>
</comment>
<comment type="catalytic activity">
    <reaction evidence="10 11">
        <text>5-amino-1-(5-phospho-D-ribosyl)imidazole-4-carboxylate + L-aspartate + ATP = (2S)-2-[5-amino-1-(5-phospho-beta-D-ribosyl)imidazole-4-carboxamido]succinate + ADP + phosphate + 2 H(+)</text>
        <dbReference type="Rhea" id="RHEA:22628"/>
        <dbReference type="ChEBI" id="CHEBI:15378"/>
        <dbReference type="ChEBI" id="CHEBI:29991"/>
        <dbReference type="ChEBI" id="CHEBI:30616"/>
        <dbReference type="ChEBI" id="CHEBI:43474"/>
        <dbReference type="ChEBI" id="CHEBI:58443"/>
        <dbReference type="ChEBI" id="CHEBI:77657"/>
        <dbReference type="ChEBI" id="CHEBI:456216"/>
        <dbReference type="EC" id="6.3.2.6"/>
    </reaction>
</comment>
<evidence type="ECO:0000256" key="8">
    <source>
        <dbReference type="ARBA" id="ARBA00022840"/>
    </source>
</evidence>
<dbReference type="Gene3D" id="3.30.470.20">
    <property type="entry name" value="ATP-grasp fold, B domain"/>
    <property type="match status" value="1"/>
</dbReference>
<dbReference type="HAMAP" id="MF_00137">
    <property type="entry name" value="SAICAR_synth"/>
    <property type="match status" value="1"/>
</dbReference>
<organism evidence="13 14">
    <name type="scientific">Myceligenerans pegani</name>
    <dbReference type="NCBI Taxonomy" id="2776917"/>
    <lineage>
        <taxon>Bacteria</taxon>
        <taxon>Bacillati</taxon>
        <taxon>Actinomycetota</taxon>
        <taxon>Actinomycetes</taxon>
        <taxon>Micrococcales</taxon>
        <taxon>Promicromonosporaceae</taxon>
        <taxon>Myceligenerans</taxon>
    </lineage>
</organism>
<evidence type="ECO:0000256" key="10">
    <source>
        <dbReference type="ARBA" id="ARBA00048475"/>
    </source>
</evidence>
<evidence type="ECO:0000313" key="14">
    <source>
        <dbReference type="Proteomes" id="UP000625527"/>
    </source>
</evidence>
<evidence type="ECO:0000259" key="12">
    <source>
        <dbReference type="Pfam" id="PF01259"/>
    </source>
</evidence>
<dbReference type="PROSITE" id="PS01058">
    <property type="entry name" value="SAICAR_SYNTHETASE_2"/>
    <property type="match status" value="1"/>
</dbReference>
<dbReference type="NCBIfam" id="TIGR00081">
    <property type="entry name" value="purC"/>
    <property type="match status" value="1"/>
</dbReference>
<dbReference type="Pfam" id="PF01259">
    <property type="entry name" value="SAICAR_synt"/>
    <property type="match status" value="1"/>
</dbReference>
<keyword evidence="14" id="KW-1185">Reference proteome</keyword>
<dbReference type="EC" id="6.3.2.6" evidence="3 11"/>
<dbReference type="CDD" id="cd01414">
    <property type="entry name" value="SAICAR_synt_Sc"/>
    <property type="match status" value="1"/>
</dbReference>
<protein>
    <recommendedName>
        <fullName evidence="4 11">Phosphoribosylaminoimidazole-succinocarboxamide synthase</fullName>
        <ecNumber evidence="3 11">6.3.2.6</ecNumber>
    </recommendedName>
    <alternativeName>
        <fullName evidence="9 11">SAICAR synthetase</fullName>
    </alternativeName>
</protein>
<dbReference type="GO" id="GO:0004639">
    <property type="term" value="F:phosphoribosylaminoimidazolesuccinocarboxamide synthase activity"/>
    <property type="evidence" value="ECO:0007669"/>
    <property type="project" value="UniProtKB-EC"/>
</dbReference>
<dbReference type="Gene3D" id="3.30.200.20">
    <property type="entry name" value="Phosphorylase Kinase, domain 1"/>
    <property type="match status" value="1"/>
</dbReference>
<sequence length="276" mass="30928">MELIRQGKVREVYADGQDVILVASDRVSVYDVVLPTPIPDKGAILTQLSLWWFRQFADLVPNHVLSEDVPDRWKGRAIRCRRLDILPVECIARGYLAGLGLRSYQESGAVSGVTLPPGLVEADRLPRPVFTPSTKADEGHDEFIPFETVAEQVGADTAARLRDLTLDIYARGSEIARERGVVIADTKLEFGYDAEGVLTLADEVLTPDSSRFWKAAEYQPGRPQWSYDKQYVRDWSATLTDWDRTDPGPEIPADVAAETRARYVEIYETLTGEAWT</sequence>
<dbReference type="InterPro" id="IPR028923">
    <property type="entry name" value="SAICAR_synt/ADE2_N"/>
</dbReference>
<dbReference type="RefSeq" id="WP_192861568.1">
    <property type="nucleotide sequence ID" value="NZ_JADAQT010000055.1"/>
</dbReference>
<evidence type="ECO:0000256" key="1">
    <source>
        <dbReference type="ARBA" id="ARBA00004672"/>
    </source>
</evidence>
<evidence type="ECO:0000256" key="7">
    <source>
        <dbReference type="ARBA" id="ARBA00022755"/>
    </source>
</evidence>
<evidence type="ECO:0000256" key="2">
    <source>
        <dbReference type="ARBA" id="ARBA00010190"/>
    </source>
</evidence>
<keyword evidence="7 11" id="KW-0658">Purine biosynthesis</keyword>
<dbReference type="Proteomes" id="UP000625527">
    <property type="component" value="Unassembled WGS sequence"/>
</dbReference>
<dbReference type="PANTHER" id="PTHR43700">
    <property type="entry name" value="PHOSPHORIBOSYLAMINOIMIDAZOLE-SUCCINOCARBOXAMIDE SYNTHASE"/>
    <property type="match status" value="1"/>
</dbReference>
<evidence type="ECO:0000256" key="5">
    <source>
        <dbReference type="ARBA" id="ARBA00022598"/>
    </source>
</evidence>
<dbReference type="SUPFAM" id="SSF56104">
    <property type="entry name" value="SAICAR synthase-like"/>
    <property type="match status" value="1"/>
</dbReference>
<gene>
    <name evidence="11" type="primary">purC</name>
    <name evidence="13" type="ORF">IHE71_04645</name>
</gene>
<evidence type="ECO:0000256" key="6">
    <source>
        <dbReference type="ARBA" id="ARBA00022741"/>
    </source>
</evidence>
<evidence type="ECO:0000256" key="4">
    <source>
        <dbReference type="ARBA" id="ARBA00016460"/>
    </source>
</evidence>